<accession>A0AAE0EU76</accession>
<dbReference type="EMBL" id="LGRX02033481">
    <property type="protein sequence ID" value="KAK3241088.1"/>
    <property type="molecule type" value="Genomic_DNA"/>
</dbReference>
<dbReference type="Proteomes" id="UP001190700">
    <property type="component" value="Unassembled WGS sequence"/>
</dbReference>
<dbReference type="AlphaFoldDB" id="A0AAE0EU76"/>
<protein>
    <submittedName>
        <fullName evidence="1">Uncharacterized protein</fullName>
    </submittedName>
</protein>
<keyword evidence="2" id="KW-1185">Reference proteome</keyword>
<name>A0AAE0EU76_9CHLO</name>
<gene>
    <name evidence="1" type="ORF">CYMTET_49117</name>
</gene>
<evidence type="ECO:0000313" key="1">
    <source>
        <dbReference type="EMBL" id="KAK3241088.1"/>
    </source>
</evidence>
<sequence length="237" mass="26639">MEAMRNELHQSWQRCGHLRPPLELVELKAKGPAKFYPVDDGEGGGAVFTDNASAQEYLHLDEVRRMLRCTTTMELGPGWLSPKEVADLYHKCSLTVFMVRYIDSGGTILFQLGSCYERRGLACHRDISASVMRQYSKTISRAQNGWYLPLGGQTDAKNLKEAVGPAYEGLDSNITRAYRCVALLDHNVATGTAHVLRCQETPTAKPVYYIFEDSRFPTQEARFQFTGSVLDRMGTFD</sequence>
<proteinExistence type="predicted"/>
<reference evidence="1 2" key="1">
    <citation type="journal article" date="2015" name="Genome Biol. Evol.">
        <title>Comparative Genomics of a Bacterivorous Green Alga Reveals Evolutionary Causalities and Consequences of Phago-Mixotrophic Mode of Nutrition.</title>
        <authorList>
            <person name="Burns J.A."/>
            <person name="Paasch A."/>
            <person name="Narechania A."/>
            <person name="Kim E."/>
        </authorList>
    </citation>
    <scope>NUCLEOTIDE SEQUENCE [LARGE SCALE GENOMIC DNA]</scope>
    <source>
        <strain evidence="1 2">PLY_AMNH</strain>
    </source>
</reference>
<organism evidence="1 2">
    <name type="scientific">Cymbomonas tetramitiformis</name>
    <dbReference type="NCBI Taxonomy" id="36881"/>
    <lineage>
        <taxon>Eukaryota</taxon>
        <taxon>Viridiplantae</taxon>
        <taxon>Chlorophyta</taxon>
        <taxon>Pyramimonadophyceae</taxon>
        <taxon>Pyramimonadales</taxon>
        <taxon>Pyramimonadaceae</taxon>
        <taxon>Cymbomonas</taxon>
    </lineage>
</organism>
<comment type="caution">
    <text evidence="1">The sequence shown here is derived from an EMBL/GenBank/DDBJ whole genome shotgun (WGS) entry which is preliminary data.</text>
</comment>
<evidence type="ECO:0000313" key="2">
    <source>
        <dbReference type="Proteomes" id="UP001190700"/>
    </source>
</evidence>